<keyword evidence="1 3" id="KW-0853">WD repeat</keyword>
<proteinExistence type="predicted"/>
<dbReference type="InterPro" id="IPR036322">
    <property type="entry name" value="WD40_repeat_dom_sf"/>
</dbReference>
<protein>
    <submittedName>
        <fullName evidence="4">WD40-repeat-containing domain protein</fullName>
    </submittedName>
</protein>
<feature type="repeat" description="WD" evidence="3">
    <location>
        <begin position="115"/>
        <end position="156"/>
    </location>
</feature>
<evidence type="ECO:0000256" key="3">
    <source>
        <dbReference type="PROSITE-ProRule" id="PRU00221"/>
    </source>
</evidence>
<dbReference type="PROSITE" id="PS50294">
    <property type="entry name" value="WD_REPEATS_REGION"/>
    <property type="match status" value="1"/>
</dbReference>
<dbReference type="GO" id="GO:1990234">
    <property type="term" value="C:transferase complex"/>
    <property type="evidence" value="ECO:0007669"/>
    <property type="project" value="UniProtKB-ARBA"/>
</dbReference>
<dbReference type="Gene3D" id="2.130.10.10">
    <property type="entry name" value="YVTN repeat-like/Quinoprotein amine dehydrogenase"/>
    <property type="match status" value="3"/>
</dbReference>
<evidence type="ECO:0000313" key="5">
    <source>
        <dbReference type="Proteomes" id="UP000736335"/>
    </source>
</evidence>
<evidence type="ECO:0000256" key="1">
    <source>
        <dbReference type="ARBA" id="ARBA00022574"/>
    </source>
</evidence>
<comment type="caution">
    <text evidence="4">The sequence shown here is derived from an EMBL/GenBank/DDBJ whole genome shotgun (WGS) entry which is preliminary data.</text>
</comment>
<accession>A0A9P6L7J5</accession>
<reference evidence="4" key="2">
    <citation type="submission" date="2020-11" db="EMBL/GenBank/DDBJ databases">
        <authorList>
            <consortium name="DOE Joint Genome Institute"/>
            <person name="Kuo A."/>
            <person name="Miyauchi S."/>
            <person name="Kiss E."/>
            <person name="Drula E."/>
            <person name="Kohler A."/>
            <person name="Sanchez-Garcia M."/>
            <person name="Andreopoulos B."/>
            <person name="Barry K.W."/>
            <person name="Bonito G."/>
            <person name="Buee M."/>
            <person name="Carver A."/>
            <person name="Chen C."/>
            <person name="Cichocki N."/>
            <person name="Clum A."/>
            <person name="Culley D."/>
            <person name="Crous P.W."/>
            <person name="Fauchery L."/>
            <person name="Girlanda M."/>
            <person name="Hayes R."/>
            <person name="Keri Z."/>
            <person name="Labutti K."/>
            <person name="Lipzen A."/>
            <person name="Lombard V."/>
            <person name="Magnuson J."/>
            <person name="Maillard F."/>
            <person name="Morin E."/>
            <person name="Murat C."/>
            <person name="Nolan M."/>
            <person name="Ohm R."/>
            <person name="Pangilinan J."/>
            <person name="Pereira M."/>
            <person name="Perotto S."/>
            <person name="Peter M."/>
            <person name="Riley R."/>
            <person name="Sitrit Y."/>
            <person name="Stielow B."/>
            <person name="Szollosi G."/>
            <person name="Zifcakova L."/>
            <person name="Stursova M."/>
            <person name="Spatafora J.W."/>
            <person name="Tedersoo L."/>
            <person name="Vaario L.-M."/>
            <person name="Yamada A."/>
            <person name="Yan M."/>
            <person name="Wang P."/>
            <person name="Xu J."/>
            <person name="Bruns T."/>
            <person name="Baldrian P."/>
            <person name="Vilgalys R."/>
            <person name="Henrissat B."/>
            <person name="Grigoriev I.V."/>
            <person name="Hibbett D."/>
            <person name="Nagy L.G."/>
            <person name="Martin F.M."/>
        </authorList>
    </citation>
    <scope>NUCLEOTIDE SEQUENCE</scope>
    <source>
        <strain evidence="4">UH-Tt-Lm1</strain>
    </source>
</reference>
<dbReference type="PROSITE" id="PS50082">
    <property type="entry name" value="WD_REPEATS_2"/>
    <property type="match status" value="1"/>
</dbReference>
<keyword evidence="2" id="KW-0677">Repeat</keyword>
<dbReference type="SMART" id="SM00320">
    <property type="entry name" value="WD40"/>
    <property type="match status" value="5"/>
</dbReference>
<dbReference type="PROSITE" id="PS00678">
    <property type="entry name" value="WD_REPEATS_1"/>
    <property type="match status" value="1"/>
</dbReference>
<dbReference type="EMBL" id="WIUZ02000005">
    <property type="protein sequence ID" value="KAF9786778.1"/>
    <property type="molecule type" value="Genomic_DNA"/>
</dbReference>
<dbReference type="AlphaFoldDB" id="A0A9P6L7J5"/>
<dbReference type="InterPro" id="IPR015943">
    <property type="entry name" value="WD40/YVTN_repeat-like_dom_sf"/>
</dbReference>
<dbReference type="PANTHER" id="PTHR22847:SF637">
    <property type="entry name" value="WD REPEAT DOMAIN 5B"/>
    <property type="match status" value="1"/>
</dbReference>
<keyword evidence="5" id="KW-1185">Reference proteome</keyword>
<sequence>MCMQTGDSCQWTNDSQRLILSNFESIRDSPTNLYHYVFPFCPSSSWLHKLYPADSLRVVKVIRGRPNKWGTCTREVPFDRDPEALAHRKDIIAVGLVSGKIVILDAITGSSGAVLSGHSESVTSLAFSIDGTLLVSGSLDGTIKLWDIQTGGVVKTIYALASSVSISPDATTISSGSTCSISLWDVKTGERRHIIDTATAADGVTCLNFPSATLGRLVSVSGGLVQQWDVSGNSTGPITSGHHIDFSSDGKRFVLCDKGPPTIRDTLSGQIIATLHSPGLDFSRCSFSPSDEFVAGVVHATIYVWNVAGAPRLVGTFTPHGSSIFSLVYAFSLISMHSDGKIRFRRIDGHSPDSTTSNAESTGRPRAKIMYTALQGEDGFAISVDLAGTIERWDLSTGLPEVLLQTPEKEDAIGVRLVNGIVIIVHRDHSFDSGWGVSKWDSEAGERLERKPLSGELSILDPTLDRDVGISKDGTTFYVVDSVYIRTWSVLTGENTGSLYHRNHTRTQTPLSINLEGPIIWIRSLGSPKAWGCDLNNLGSPPLGLSDLPSTLRLACLLGAGGARANTGQSRIIDTTSMKEVFRLPERFADPGKAVWDGRYLLVAYDNVELLILDFVHMALL</sequence>
<dbReference type="InterPro" id="IPR001680">
    <property type="entry name" value="WD40_rpt"/>
</dbReference>
<dbReference type="PANTHER" id="PTHR22847">
    <property type="entry name" value="WD40 REPEAT PROTEIN"/>
    <property type="match status" value="1"/>
</dbReference>
<dbReference type="OrthoDB" id="3027122at2759"/>
<dbReference type="Pfam" id="PF00400">
    <property type="entry name" value="WD40"/>
    <property type="match status" value="2"/>
</dbReference>
<reference evidence="4" key="1">
    <citation type="journal article" date="2020" name="Nat. Commun.">
        <title>Large-scale genome sequencing of mycorrhizal fungi provides insights into the early evolution of symbiotic traits.</title>
        <authorList>
            <person name="Miyauchi S."/>
            <person name="Kiss E."/>
            <person name="Kuo A."/>
            <person name="Drula E."/>
            <person name="Kohler A."/>
            <person name="Sanchez-Garcia M."/>
            <person name="Morin E."/>
            <person name="Andreopoulos B."/>
            <person name="Barry K.W."/>
            <person name="Bonito G."/>
            <person name="Buee M."/>
            <person name="Carver A."/>
            <person name="Chen C."/>
            <person name="Cichocki N."/>
            <person name="Clum A."/>
            <person name="Culley D."/>
            <person name="Crous P.W."/>
            <person name="Fauchery L."/>
            <person name="Girlanda M."/>
            <person name="Hayes R.D."/>
            <person name="Keri Z."/>
            <person name="LaButti K."/>
            <person name="Lipzen A."/>
            <person name="Lombard V."/>
            <person name="Magnuson J."/>
            <person name="Maillard F."/>
            <person name="Murat C."/>
            <person name="Nolan M."/>
            <person name="Ohm R.A."/>
            <person name="Pangilinan J."/>
            <person name="Pereira M.F."/>
            <person name="Perotto S."/>
            <person name="Peter M."/>
            <person name="Pfister S."/>
            <person name="Riley R."/>
            <person name="Sitrit Y."/>
            <person name="Stielow J.B."/>
            <person name="Szollosi G."/>
            <person name="Zifcakova L."/>
            <person name="Stursova M."/>
            <person name="Spatafora J.W."/>
            <person name="Tedersoo L."/>
            <person name="Vaario L.M."/>
            <person name="Yamada A."/>
            <person name="Yan M."/>
            <person name="Wang P."/>
            <person name="Xu J."/>
            <person name="Bruns T."/>
            <person name="Baldrian P."/>
            <person name="Vilgalys R."/>
            <person name="Dunand C."/>
            <person name="Henrissat B."/>
            <person name="Grigoriev I.V."/>
            <person name="Hibbett D."/>
            <person name="Nagy L.G."/>
            <person name="Martin F.M."/>
        </authorList>
    </citation>
    <scope>NUCLEOTIDE SEQUENCE</scope>
    <source>
        <strain evidence="4">UH-Tt-Lm1</strain>
    </source>
</reference>
<dbReference type="SUPFAM" id="SSF50978">
    <property type="entry name" value="WD40 repeat-like"/>
    <property type="match status" value="2"/>
</dbReference>
<organism evidence="4 5">
    <name type="scientific">Thelephora terrestris</name>
    <dbReference type="NCBI Taxonomy" id="56493"/>
    <lineage>
        <taxon>Eukaryota</taxon>
        <taxon>Fungi</taxon>
        <taxon>Dikarya</taxon>
        <taxon>Basidiomycota</taxon>
        <taxon>Agaricomycotina</taxon>
        <taxon>Agaricomycetes</taxon>
        <taxon>Thelephorales</taxon>
        <taxon>Thelephoraceae</taxon>
        <taxon>Thelephora</taxon>
    </lineage>
</organism>
<evidence type="ECO:0000313" key="4">
    <source>
        <dbReference type="EMBL" id="KAF9786778.1"/>
    </source>
</evidence>
<dbReference type="Proteomes" id="UP000736335">
    <property type="component" value="Unassembled WGS sequence"/>
</dbReference>
<gene>
    <name evidence="4" type="ORF">BJ322DRAFT_674099</name>
</gene>
<dbReference type="InterPro" id="IPR019775">
    <property type="entry name" value="WD40_repeat_CS"/>
</dbReference>
<name>A0A9P6L7J5_9AGAM</name>
<evidence type="ECO:0000256" key="2">
    <source>
        <dbReference type="ARBA" id="ARBA00022737"/>
    </source>
</evidence>